<accession>A0AAD1UFJ0</accession>
<name>A0AAD1UFJ0_EUPCR</name>
<proteinExistence type="predicted"/>
<keyword evidence="4" id="KW-1185">Reference proteome</keyword>
<feature type="region of interest" description="Disordered" evidence="2">
    <location>
        <begin position="1"/>
        <end position="40"/>
    </location>
</feature>
<feature type="region of interest" description="Disordered" evidence="2">
    <location>
        <begin position="234"/>
        <end position="259"/>
    </location>
</feature>
<feature type="compositionally biased region" description="Polar residues" evidence="2">
    <location>
        <begin position="416"/>
        <end position="432"/>
    </location>
</feature>
<feature type="coiled-coil region" evidence="1">
    <location>
        <begin position="83"/>
        <end position="214"/>
    </location>
</feature>
<feature type="compositionally biased region" description="Basic and acidic residues" evidence="2">
    <location>
        <begin position="242"/>
        <end position="259"/>
    </location>
</feature>
<evidence type="ECO:0000256" key="2">
    <source>
        <dbReference type="SAM" id="MobiDB-lite"/>
    </source>
</evidence>
<keyword evidence="1" id="KW-0175">Coiled coil</keyword>
<protein>
    <submittedName>
        <fullName evidence="3">Uncharacterized protein</fullName>
    </submittedName>
</protein>
<evidence type="ECO:0000313" key="3">
    <source>
        <dbReference type="EMBL" id="CAI2367874.1"/>
    </source>
</evidence>
<dbReference type="Proteomes" id="UP001295684">
    <property type="component" value="Unassembled WGS sequence"/>
</dbReference>
<dbReference type="EMBL" id="CAMPGE010008997">
    <property type="protein sequence ID" value="CAI2367874.1"/>
    <property type="molecule type" value="Genomic_DNA"/>
</dbReference>
<sequence>MQKEHKTPNVHPTRKLNTNGKRREDQISSREYSSDGVRESKNKKAIKYFCSQCASLLNPNAPIGYKAPMKPSSSKSGQLNKNVTDYDSEIDVRNKQIRRLENRVLDQAFTIKELKKNVEVEDSMKAMENEIEEREKIISEKEKKIILLQDQVNELNELQNKTGSNFHKKEGELNLVQAENEDLSLRNQQLLAQVKELKNRLSKAEEKILEKEEDWSIKYHSVAKKISELEQHNSNNIHATKKMTEESKASEKAKEEQEEKMKQLEFQLQKIQGELNEANDLKKIMKKKLVKKNKGEEETAAEIEKLKSDLRNAMNKIKHLKSTKLADLELKVSEKESEIEILKQMIRSLKIEISGKQTDIKRLSKKVNRLDQANDMRHDFIQNHFKKTIKAQKKKGRVSQNHSMLTENDQIVLPPLNNQISNQGFSSSQETKTPLKKRRKVS</sequence>
<evidence type="ECO:0000256" key="1">
    <source>
        <dbReference type="SAM" id="Coils"/>
    </source>
</evidence>
<organism evidence="3 4">
    <name type="scientific">Euplotes crassus</name>
    <dbReference type="NCBI Taxonomy" id="5936"/>
    <lineage>
        <taxon>Eukaryota</taxon>
        <taxon>Sar</taxon>
        <taxon>Alveolata</taxon>
        <taxon>Ciliophora</taxon>
        <taxon>Intramacronucleata</taxon>
        <taxon>Spirotrichea</taxon>
        <taxon>Hypotrichia</taxon>
        <taxon>Euplotida</taxon>
        <taxon>Euplotidae</taxon>
        <taxon>Moneuplotes</taxon>
    </lineage>
</organism>
<comment type="caution">
    <text evidence="3">The sequence shown here is derived from an EMBL/GenBank/DDBJ whole genome shotgun (WGS) entry which is preliminary data.</text>
</comment>
<gene>
    <name evidence="3" type="ORF">ECRASSUSDP1_LOCUS9162</name>
</gene>
<feature type="compositionally biased region" description="Basic and acidic residues" evidence="2">
    <location>
        <begin position="21"/>
        <end position="40"/>
    </location>
</feature>
<feature type="region of interest" description="Disordered" evidence="2">
    <location>
        <begin position="407"/>
        <end position="442"/>
    </location>
</feature>
<dbReference type="AlphaFoldDB" id="A0AAD1UFJ0"/>
<reference evidence="3" key="1">
    <citation type="submission" date="2023-07" db="EMBL/GenBank/DDBJ databases">
        <authorList>
            <consortium name="AG Swart"/>
            <person name="Singh M."/>
            <person name="Singh A."/>
            <person name="Seah K."/>
            <person name="Emmerich C."/>
        </authorList>
    </citation>
    <scope>NUCLEOTIDE SEQUENCE</scope>
    <source>
        <strain evidence="3">DP1</strain>
    </source>
</reference>
<evidence type="ECO:0000313" key="4">
    <source>
        <dbReference type="Proteomes" id="UP001295684"/>
    </source>
</evidence>